<dbReference type="GeneID" id="58002668"/>
<dbReference type="STRING" id="325777.GW15_0206910"/>
<organism evidence="1 2">
    <name type="scientific">Xanthomonas axonopodis pv. vasculorum</name>
    <dbReference type="NCBI Taxonomy" id="325777"/>
    <lineage>
        <taxon>Bacteria</taxon>
        <taxon>Pseudomonadati</taxon>
        <taxon>Pseudomonadota</taxon>
        <taxon>Gammaproteobacteria</taxon>
        <taxon>Lysobacterales</taxon>
        <taxon>Lysobacteraceae</taxon>
        <taxon>Xanthomonas</taxon>
    </lineage>
</organism>
<dbReference type="eggNOG" id="ENOG50331WV">
    <property type="taxonomic scope" value="Bacteria"/>
</dbReference>
<dbReference type="AlphaFoldDB" id="A0A098Q1D1"/>
<evidence type="ECO:0000313" key="2">
    <source>
        <dbReference type="Proteomes" id="UP000028012"/>
    </source>
</evidence>
<reference evidence="1 2" key="1">
    <citation type="submission" date="2014-09" db="EMBL/GenBank/DDBJ databases">
        <title>A draft genome sequence for Xanthomonas axonopodis pv. vasculorum NCPPB 900.</title>
        <authorList>
            <person name="Harrison J."/>
            <person name="Studholme D.J."/>
        </authorList>
    </citation>
    <scope>NUCLEOTIDE SEQUENCE [LARGE SCALE GENOMIC DNA]</scope>
    <source>
        <strain evidence="1 2">NCPPB 900</strain>
    </source>
</reference>
<dbReference type="Proteomes" id="UP000028012">
    <property type="component" value="Unassembled WGS sequence"/>
</dbReference>
<proteinExistence type="predicted"/>
<dbReference type="EMBL" id="JPHD02000057">
    <property type="protein sequence ID" value="KGE52668.1"/>
    <property type="molecule type" value="Genomic_DNA"/>
</dbReference>
<dbReference type="RefSeq" id="WP_042821890.1">
    <property type="nucleotide sequence ID" value="NZ_CP053649.1"/>
</dbReference>
<comment type="caution">
    <text evidence="1">The sequence shown here is derived from an EMBL/GenBank/DDBJ whole genome shotgun (WGS) entry which is preliminary data.</text>
</comment>
<gene>
    <name evidence="1" type="ORF">GW15_0206910</name>
</gene>
<evidence type="ECO:0000313" key="1">
    <source>
        <dbReference type="EMBL" id="KGE52668.1"/>
    </source>
</evidence>
<protein>
    <submittedName>
        <fullName evidence="1">ABC transporter permease</fullName>
    </submittedName>
</protein>
<dbReference type="HOGENOM" id="CLU_811129_0_0_6"/>
<sequence>MNAVTNQASPARTFAWLLKREYWEHRGGFVWAQFITGGIAVFFALLGAVIGAISARRNMVGDSITMDDLAEYTRTLGQVGDGLLLGGIGIASVVLAFVVFFYALGSLYDDRRDRSVLFWKSLPVSDVQTVLSKAAWALLLAPLISIVIGAAVGMALWLIAILGASIAGVPSPWALATHSHPFSLLWLLLKTVPMSLLWTLPTVGWLMFCSAWANSKPFLWAVLFPLLACVMLSILSAMPGVSLPIGWIWYVVGYRGLLSALPGTWSPLAVSGNLDSSTLQSPSDLVQWALQHTDSTRVYGSADIWIGAAVGIALIAASIYLRRQRSEA</sequence>
<accession>A0A098Q1D1</accession>
<name>A0A098Q1D1_9XANT</name>